<keyword evidence="3" id="KW-1185">Reference proteome</keyword>
<feature type="region of interest" description="Disordered" evidence="1">
    <location>
        <begin position="1"/>
        <end position="43"/>
    </location>
</feature>
<protein>
    <submittedName>
        <fullName evidence="2">Uncharacterized protein</fullName>
    </submittedName>
</protein>
<evidence type="ECO:0000313" key="3">
    <source>
        <dbReference type="Proteomes" id="UP000694545"/>
    </source>
</evidence>
<feature type="compositionally biased region" description="Basic and acidic residues" evidence="1">
    <location>
        <begin position="32"/>
        <end position="43"/>
    </location>
</feature>
<reference evidence="2" key="1">
    <citation type="submission" date="2025-08" db="UniProtKB">
        <authorList>
            <consortium name="Ensembl"/>
        </authorList>
    </citation>
    <scope>IDENTIFICATION</scope>
</reference>
<organism evidence="2 3">
    <name type="scientific">Varanus komodoensis</name>
    <name type="common">Komodo dragon</name>
    <dbReference type="NCBI Taxonomy" id="61221"/>
    <lineage>
        <taxon>Eukaryota</taxon>
        <taxon>Metazoa</taxon>
        <taxon>Chordata</taxon>
        <taxon>Craniata</taxon>
        <taxon>Vertebrata</taxon>
        <taxon>Euteleostomi</taxon>
        <taxon>Lepidosauria</taxon>
        <taxon>Squamata</taxon>
        <taxon>Bifurcata</taxon>
        <taxon>Unidentata</taxon>
        <taxon>Episquamata</taxon>
        <taxon>Toxicofera</taxon>
        <taxon>Anguimorpha</taxon>
        <taxon>Paleoanguimorpha</taxon>
        <taxon>Varanoidea</taxon>
        <taxon>Varanidae</taxon>
        <taxon>Varanus</taxon>
    </lineage>
</organism>
<reference evidence="2" key="2">
    <citation type="submission" date="2025-09" db="UniProtKB">
        <authorList>
            <consortium name="Ensembl"/>
        </authorList>
    </citation>
    <scope>IDENTIFICATION</scope>
</reference>
<proteinExistence type="predicted"/>
<sequence length="76" mass="8560">MRSNGLKSRSKGHFPCEIQEGTERSWPPANSAKKESTKSDKLKCRPHTRKVSYCDVPSNVVSEKIAKDLKELGRES</sequence>
<evidence type="ECO:0000313" key="2">
    <source>
        <dbReference type="Ensembl" id="ENSVKKP00000019029.1"/>
    </source>
</evidence>
<dbReference type="Proteomes" id="UP000694545">
    <property type="component" value="Unplaced"/>
</dbReference>
<name>A0A8D2LA94_VARKO</name>
<dbReference type="AlphaFoldDB" id="A0A8D2LA94"/>
<accession>A0A8D2LA94</accession>
<evidence type="ECO:0000256" key="1">
    <source>
        <dbReference type="SAM" id="MobiDB-lite"/>
    </source>
</evidence>
<dbReference type="Ensembl" id="ENSVKKT00000019500.1">
    <property type="protein sequence ID" value="ENSVKKP00000019029.1"/>
    <property type="gene ID" value="ENSVKKG00000012945.1"/>
</dbReference>